<reference evidence="3" key="2">
    <citation type="submission" date="2015-01" db="EMBL/GenBank/DDBJ databases">
        <title>Evolutionary Origins and Diversification of the Mycorrhizal Mutualists.</title>
        <authorList>
            <consortium name="DOE Joint Genome Institute"/>
            <consortium name="Mycorrhizal Genomics Consortium"/>
            <person name="Kohler A."/>
            <person name="Kuo A."/>
            <person name="Nagy L.G."/>
            <person name="Floudas D."/>
            <person name="Copeland A."/>
            <person name="Barry K.W."/>
            <person name="Cichocki N."/>
            <person name="Veneault-Fourrey C."/>
            <person name="LaButti K."/>
            <person name="Lindquist E.A."/>
            <person name="Lipzen A."/>
            <person name="Lundell T."/>
            <person name="Morin E."/>
            <person name="Murat C."/>
            <person name="Riley R."/>
            <person name="Ohm R."/>
            <person name="Sun H."/>
            <person name="Tunlid A."/>
            <person name="Henrissat B."/>
            <person name="Grigoriev I.V."/>
            <person name="Hibbett D.S."/>
            <person name="Martin F."/>
        </authorList>
    </citation>
    <scope>NUCLEOTIDE SEQUENCE [LARGE SCALE GENOMIC DNA]</scope>
    <source>
        <strain evidence="3">Ve08.2h10</strain>
    </source>
</reference>
<accession>A0A0D0DLJ9</accession>
<proteinExistence type="predicted"/>
<name>A0A0D0DLJ9_9AGAM</name>
<protein>
    <submittedName>
        <fullName evidence="2">Uncharacterized protein</fullName>
    </submittedName>
</protein>
<feature type="non-terminal residue" evidence="2">
    <location>
        <position position="1"/>
    </location>
</feature>
<sequence length="221" mass="24394">LVMYSLLKKYKSHASQLWMTGKGVKSFNGAEDDGSQADKYFNCYIPALGPDVTTTTEAQSIWDKIVEAFPFFPALHCIFSARPNVTPIAITTGVGPHGKKTVHFQAPSDDKSNPPAFTPEQHSQMLSLHQVLEAEQAHCQVSPSFKPAYDGGSPPWHDWDKENIPLSQPQPTPSLSQSAATPVKHPSKPSSITKSVEKAKEHICHIPYPDNFEDTLMDLQQ</sequence>
<dbReference type="Proteomes" id="UP000054538">
    <property type="component" value="Unassembled WGS sequence"/>
</dbReference>
<keyword evidence="3" id="KW-1185">Reference proteome</keyword>
<dbReference type="InParanoid" id="A0A0D0DLJ9"/>
<dbReference type="OrthoDB" id="3211402at2759"/>
<evidence type="ECO:0000256" key="1">
    <source>
        <dbReference type="SAM" id="MobiDB-lite"/>
    </source>
</evidence>
<evidence type="ECO:0000313" key="3">
    <source>
        <dbReference type="Proteomes" id="UP000054538"/>
    </source>
</evidence>
<gene>
    <name evidence="2" type="ORF">PAXRUDRAFT_147829</name>
</gene>
<feature type="compositionally biased region" description="Low complexity" evidence="1">
    <location>
        <begin position="165"/>
        <end position="178"/>
    </location>
</feature>
<reference evidence="2 3" key="1">
    <citation type="submission" date="2014-04" db="EMBL/GenBank/DDBJ databases">
        <authorList>
            <consortium name="DOE Joint Genome Institute"/>
            <person name="Kuo A."/>
            <person name="Kohler A."/>
            <person name="Jargeat P."/>
            <person name="Nagy L.G."/>
            <person name="Floudas D."/>
            <person name="Copeland A."/>
            <person name="Barry K.W."/>
            <person name="Cichocki N."/>
            <person name="Veneault-Fourrey C."/>
            <person name="LaButti K."/>
            <person name="Lindquist E.A."/>
            <person name="Lipzen A."/>
            <person name="Lundell T."/>
            <person name="Morin E."/>
            <person name="Murat C."/>
            <person name="Sun H."/>
            <person name="Tunlid A."/>
            <person name="Henrissat B."/>
            <person name="Grigoriev I.V."/>
            <person name="Hibbett D.S."/>
            <person name="Martin F."/>
            <person name="Nordberg H.P."/>
            <person name="Cantor M.N."/>
            <person name="Hua S.X."/>
        </authorList>
    </citation>
    <scope>NUCLEOTIDE SEQUENCE [LARGE SCALE GENOMIC DNA]</scope>
    <source>
        <strain evidence="2 3">Ve08.2h10</strain>
    </source>
</reference>
<organism evidence="2 3">
    <name type="scientific">Paxillus rubicundulus Ve08.2h10</name>
    <dbReference type="NCBI Taxonomy" id="930991"/>
    <lineage>
        <taxon>Eukaryota</taxon>
        <taxon>Fungi</taxon>
        <taxon>Dikarya</taxon>
        <taxon>Basidiomycota</taxon>
        <taxon>Agaricomycotina</taxon>
        <taxon>Agaricomycetes</taxon>
        <taxon>Agaricomycetidae</taxon>
        <taxon>Boletales</taxon>
        <taxon>Paxilineae</taxon>
        <taxon>Paxillaceae</taxon>
        <taxon>Paxillus</taxon>
    </lineage>
</organism>
<feature type="non-terminal residue" evidence="2">
    <location>
        <position position="221"/>
    </location>
</feature>
<dbReference type="HOGENOM" id="CLU_071881_0_0_1"/>
<evidence type="ECO:0000313" key="2">
    <source>
        <dbReference type="EMBL" id="KIK92198.1"/>
    </source>
</evidence>
<dbReference type="AlphaFoldDB" id="A0A0D0DLJ9"/>
<dbReference type="EMBL" id="KN825304">
    <property type="protein sequence ID" value="KIK92198.1"/>
    <property type="molecule type" value="Genomic_DNA"/>
</dbReference>
<feature type="region of interest" description="Disordered" evidence="1">
    <location>
        <begin position="150"/>
        <end position="194"/>
    </location>
</feature>